<reference evidence="1" key="1">
    <citation type="submission" date="2021-01" db="EMBL/GenBank/DDBJ databases">
        <authorList>
            <consortium name="Genoscope - CEA"/>
            <person name="William W."/>
        </authorList>
    </citation>
    <scope>NUCLEOTIDE SEQUENCE</scope>
</reference>
<evidence type="ECO:0000313" key="2">
    <source>
        <dbReference type="Proteomes" id="UP000689195"/>
    </source>
</evidence>
<protein>
    <submittedName>
        <fullName evidence="1">Uncharacterized protein</fullName>
    </submittedName>
</protein>
<dbReference type="AlphaFoldDB" id="A0A8S1YEC9"/>
<comment type="caution">
    <text evidence="1">The sequence shown here is derived from an EMBL/GenBank/DDBJ whole genome shotgun (WGS) entry which is preliminary data.</text>
</comment>
<dbReference type="EMBL" id="CAJJDO010000166">
    <property type="protein sequence ID" value="CAD8211941.1"/>
    <property type="molecule type" value="Genomic_DNA"/>
</dbReference>
<proteinExistence type="predicted"/>
<accession>A0A8S1YEC9</accession>
<keyword evidence="2" id="KW-1185">Reference proteome</keyword>
<evidence type="ECO:0000313" key="1">
    <source>
        <dbReference type="EMBL" id="CAD8211941.1"/>
    </source>
</evidence>
<sequence length="107" mass="12620">MQYKFPPRLIEFLNTYAKISLQPIMKYIKVDFLLAKLNGEITNKSNKKVSKNAKCFKMSASFIIYLLYSLIQSESFLNFVLKLSNRNKNNVTLLQLIDFFQEKIKKK</sequence>
<gene>
    <name evidence="1" type="ORF">PPENT_87.1.T1660005</name>
</gene>
<name>A0A8S1YEC9_9CILI</name>
<dbReference type="Proteomes" id="UP000689195">
    <property type="component" value="Unassembled WGS sequence"/>
</dbReference>
<organism evidence="1 2">
    <name type="scientific">Paramecium pentaurelia</name>
    <dbReference type="NCBI Taxonomy" id="43138"/>
    <lineage>
        <taxon>Eukaryota</taxon>
        <taxon>Sar</taxon>
        <taxon>Alveolata</taxon>
        <taxon>Ciliophora</taxon>
        <taxon>Intramacronucleata</taxon>
        <taxon>Oligohymenophorea</taxon>
        <taxon>Peniculida</taxon>
        <taxon>Parameciidae</taxon>
        <taxon>Paramecium</taxon>
    </lineage>
</organism>